<protein>
    <submittedName>
        <fullName evidence="2">UvrD-like helicase, ATP-binding domain, P-loop containing nucleoside triphosphate hydrolase</fullName>
    </submittedName>
</protein>
<dbReference type="GO" id="GO:0016787">
    <property type="term" value="F:hydrolase activity"/>
    <property type="evidence" value="ECO:0007669"/>
    <property type="project" value="UniProtKB-KW"/>
</dbReference>
<name>A0A6L2LTW3_TANCI</name>
<feature type="region of interest" description="Disordered" evidence="1">
    <location>
        <begin position="254"/>
        <end position="278"/>
    </location>
</feature>
<dbReference type="EMBL" id="BKCJ010005171">
    <property type="protein sequence ID" value="GEU65283.1"/>
    <property type="molecule type" value="Genomic_DNA"/>
</dbReference>
<dbReference type="GO" id="GO:0004386">
    <property type="term" value="F:helicase activity"/>
    <property type="evidence" value="ECO:0007669"/>
    <property type="project" value="UniProtKB-KW"/>
</dbReference>
<organism evidence="2">
    <name type="scientific">Tanacetum cinerariifolium</name>
    <name type="common">Dalmatian daisy</name>
    <name type="synonym">Chrysanthemum cinerariifolium</name>
    <dbReference type="NCBI Taxonomy" id="118510"/>
    <lineage>
        <taxon>Eukaryota</taxon>
        <taxon>Viridiplantae</taxon>
        <taxon>Streptophyta</taxon>
        <taxon>Embryophyta</taxon>
        <taxon>Tracheophyta</taxon>
        <taxon>Spermatophyta</taxon>
        <taxon>Magnoliopsida</taxon>
        <taxon>eudicotyledons</taxon>
        <taxon>Gunneridae</taxon>
        <taxon>Pentapetalae</taxon>
        <taxon>asterids</taxon>
        <taxon>campanulids</taxon>
        <taxon>Asterales</taxon>
        <taxon>Asteraceae</taxon>
        <taxon>Asteroideae</taxon>
        <taxon>Anthemideae</taxon>
        <taxon>Anthemidinae</taxon>
        <taxon>Tanacetum</taxon>
    </lineage>
</organism>
<dbReference type="AlphaFoldDB" id="A0A6L2LTW3"/>
<reference evidence="2" key="1">
    <citation type="journal article" date="2019" name="Sci. Rep.">
        <title>Draft genome of Tanacetum cinerariifolium, the natural source of mosquito coil.</title>
        <authorList>
            <person name="Yamashiro T."/>
            <person name="Shiraishi A."/>
            <person name="Satake H."/>
            <person name="Nakayama K."/>
        </authorList>
    </citation>
    <scope>NUCLEOTIDE SEQUENCE</scope>
</reference>
<proteinExistence type="predicted"/>
<keyword evidence="2" id="KW-0067">ATP-binding</keyword>
<keyword evidence="2" id="KW-0547">Nucleotide-binding</keyword>
<evidence type="ECO:0000256" key="1">
    <source>
        <dbReference type="SAM" id="MobiDB-lite"/>
    </source>
</evidence>
<sequence>YEKLINKLNMNPQWKSFIEKFKDGGLKDVNVASALEDALYDSLRADRKFAAYISPQSFVFLLDHLLLMRSFSSRLFYTTKSTFVGSFTHIHSASTLSTGPSSFNIKYILSVVYRFVHDTMDTLAWIRKSSIDGSFYQLLILKMVMILSLICLKLPEHSTLLLVLLSGYDNFAYLLPKKFVSDLLKKRKDKKLNLDPEVVAEAFISIDDPLVIVSLKNVNPKIEAPCAIFVDLQKSKEEIMNVLFPSKNKPDVYTSSNNDDAGTIPEVSSSNTLPDGNMNMNRVARQMNWKVLEDISKAINGKRRVALNKLSTATLIKDELEINKGTLATALVNLKSFSDEDISVVCNANNCLKVLSFACETSRPDIKESDWLKDMEFSVERLQHYRPRIDDLLKNCVMSQESKVVQTVVPRSSCTTEVEETGDKDSPGGMLSENHSSGDNTRDARNKKGKGNNKAKKSKKNQDKKK</sequence>
<feature type="region of interest" description="Disordered" evidence="1">
    <location>
        <begin position="408"/>
        <end position="466"/>
    </location>
</feature>
<evidence type="ECO:0000313" key="2">
    <source>
        <dbReference type="EMBL" id="GEU65283.1"/>
    </source>
</evidence>
<feature type="compositionally biased region" description="Basic residues" evidence="1">
    <location>
        <begin position="447"/>
        <end position="466"/>
    </location>
</feature>
<gene>
    <name evidence="2" type="ORF">Tci_037261</name>
</gene>
<dbReference type="PANTHER" id="PTHR21529:SF4">
    <property type="entry name" value="TPR AND ANKYRIN REPEAT-CONTAINING PROTEIN 1"/>
    <property type="match status" value="1"/>
</dbReference>
<accession>A0A6L2LTW3</accession>
<dbReference type="GO" id="GO:0005524">
    <property type="term" value="F:ATP binding"/>
    <property type="evidence" value="ECO:0007669"/>
    <property type="project" value="UniProtKB-KW"/>
</dbReference>
<keyword evidence="2" id="KW-0378">Hydrolase</keyword>
<dbReference type="InterPro" id="IPR039904">
    <property type="entry name" value="TRANK1"/>
</dbReference>
<feature type="non-terminal residue" evidence="2">
    <location>
        <position position="1"/>
    </location>
</feature>
<keyword evidence="2" id="KW-0347">Helicase</keyword>
<comment type="caution">
    <text evidence="2">The sequence shown here is derived from an EMBL/GenBank/DDBJ whole genome shotgun (WGS) entry which is preliminary data.</text>
</comment>
<dbReference type="PANTHER" id="PTHR21529">
    <property type="entry name" value="MAMMARY TURMOR VIRUS RECEPTOR HOMOLOG 1, 2 MTVR1, 2"/>
    <property type="match status" value="1"/>
</dbReference>